<evidence type="ECO:0000313" key="5">
    <source>
        <dbReference type="Proteomes" id="UP001319870"/>
    </source>
</evidence>
<dbReference type="RefSeq" id="WP_225566879.1">
    <property type="nucleotide sequence ID" value="NZ_JAIXCQ010000017.1"/>
</dbReference>
<keyword evidence="5" id="KW-1185">Reference proteome</keyword>
<sequence>MKSCSLRRSAGRVGVAGLSLMALVAVGAAAPASATNSTDVGTVASQPAIAEQGSGTAEADIPADVLKAIEQYLAAQDAVRVDPVVAERAGSGTRALSAVAGADDSAAGDAAAYAEAGLDIVESVTPNTELSPSVVGEDGSVRVHADITTTVQSVEQGTSNVPEESSWTDEHIYKATPQPGGSYVVTNDVIVPPPSDGSVEGDVTPPEDVTDPLPEDESVLERDPEEEAAGSIELFQSSTSGSATAAYAKKWTKANKLNTAYPDLPNDCANFASQSLRAGGWDLKGGTNPRDTNNWHYNLTGPAGPSWTWSNSKTLYYYAKVRANWTKYNSVYSAKQGDLIFADWDPKGKADGTLDHTMVVTGMKKTGSKNMPYISQKSSNRYNIPFSQSLKLAKDQGKTSMKFYALKHR</sequence>
<comment type="caution">
    <text evidence="4">The sequence shown here is derived from an EMBL/GenBank/DDBJ whole genome shotgun (WGS) entry which is preliminary data.</text>
</comment>
<dbReference type="InterPro" id="IPR024301">
    <property type="entry name" value="Amidase_6"/>
</dbReference>
<evidence type="ECO:0000256" key="2">
    <source>
        <dbReference type="SAM" id="SignalP"/>
    </source>
</evidence>
<accession>A0ABS7ZJF1</accession>
<gene>
    <name evidence="4" type="ORF">LEP48_17615</name>
</gene>
<dbReference type="Pfam" id="PF12671">
    <property type="entry name" value="Amidase_6"/>
    <property type="match status" value="1"/>
</dbReference>
<keyword evidence="2" id="KW-0732">Signal</keyword>
<organism evidence="4 5">
    <name type="scientific">Isoptericola luteus</name>
    <dbReference type="NCBI Taxonomy" id="2879484"/>
    <lineage>
        <taxon>Bacteria</taxon>
        <taxon>Bacillati</taxon>
        <taxon>Actinomycetota</taxon>
        <taxon>Actinomycetes</taxon>
        <taxon>Micrococcales</taxon>
        <taxon>Promicromonosporaceae</taxon>
        <taxon>Isoptericola</taxon>
    </lineage>
</organism>
<proteinExistence type="predicted"/>
<dbReference type="PANTHER" id="PTHR40032">
    <property type="entry name" value="EXPORTED PROTEIN-RELATED"/>
    <property type="match status" value="1"/>
</dbReference>
<dbReference type="Proteomes" id="UP001319870">
    <property type="component" value="Unassembled WGS sequence"/>
</dbReference>
<evidence type="ECO:0000259" key="3">
    <source>
        <dbReference type="Pfam" id="PF12671"/>
    </source>
</evidence>
<name>A0ABS7ZJF1_9MICO</name>
<feature type="domain" description="Putative amidase" evidence="3">
    <location>
        <begin position="242"/>
        <end position="395"/>
    </location>
</feature>
<feature type="signal peptide" evidence="2">
    <location>
        <begin position="1"/>
        <end position="34"/>
    </location>
</feature>
<dbReference type="PANTHER" id="PTHR40032:SF1">
    <property type="entry name" value="EXPORTED PROTEIN"/>
    <property type="match status" value="1"/>
</dbReference>
<evidence type="ECO:0000313" key="4">
    <source>
        <dbReference type="EMBL" id="MCA5895150.1"/>
    </source>
</evidence>
<evidence type="ECO:0000256" key="1">
    <source>
        <dbReference type="SAM" id="MobiDB-lite"/>
    </source>
</evidence>
<dbReference type="EMBL" id="JAIXCQ010000017">
    <property type="protein sequence ID" value="MCA5895150.1"/>
    <property type="molecule type" value="Genomic_DNA"/>
</dbReference>
<protein>
    <submittedName>
        <fullName evidence="4">Amidase domain-containing protein</fullName>
    </submittedName>
</protein>
<reference evidence="4 5" key="1">
    <citation type="submission" date="2021-09" db="EMBL/GenBank/DDBJ databases">
        <title>Isoptericola luteus sp. nov., a novel bacterium isolated from Harbin, the capital city of Heilongjiang province.</title>
        <authorList>
            <person name="Li J."/>
        </authorList>
    </citation>
    <scope>NUCLEOTIDE SEQUENCE [LARGE SCALE GENOMIC DNA]</scope>
    <source>
        <strain evidence="4 5">NEAU-Y5</strain>
    </source>
</reference>
<feature type="chain" id="PRO_5046938306" evidence="2">
    <location>
        <begin position="35"/>
        <end position="409"/>
    </location>
</feature>
<feature type="region of interest" description="Disordered" evidence="1">
    <location>
        <begin position="192"/>
        <end position="236"/>
    </location>
</feature>
<feature type="compositionally biased region" description="Acidic residues" evidence="1">
    <location>
        <begin position="208"/>
        <end position="228"/>
    </location>
</feature>